<feature type="binding site" evidence="2">
    <location>
        <position position="112"/>
    </location>
    <ligand>
        <name>Fe cation</name>
        <dbReference type="ChEBI" id="CHEBI:24875"/>
    </ligand>
</feature>
<feature type="binding site" evidence="2">
    <location>
        <position position="158"/>
    </location>
    <ligand>
        <name>Fe cation</name>
        <dbReference type="ChEBI" id="CHEBI:24875"/>
    </ligand>
</feature>
<protein>
    <recommendedName>
        <fullName evidence="2">Peptide deformylase</fullName>
        <shortName evidence="2">PDF</shortName>
        <ecNumber evidence="2">3.5.1.88</ecNumber>
    </recommendedName>
    <alternativeName>
        <fullName evidence="2">Polypeptide deformylase</fullName>
    </alternativeName>
</protein>
<dbReference type="NCBIfam" id="TIGR00079">
    <property type="entry name" value="pept_deformyl"/>
    <property type="match status" value="1"/>
</dbReference>
<sequence>MELTDFILDPTRILPIVTYPHPVLKEPTENVSLYDEELKDLVHTMLNVMYFEPGCGLSANQVGVSKRIFVSDTDYSREEVDGEVVFSNLKPRVFINPRYINTSGEQLCEEGCLSFPGLTVEVVRHKELTVEFEGIDGKTYTLNASDFFANCIQHENDHLEGITFLDRLSPVKRNLAERKYLKKRRQK</sequence>
<dbReference type="PANTHER" id="PTHR10458:SF22">
    <property type="entry name" value="PEPTIDE DEFORMYLASE"/>
    <property type="match status" value="1"/>
</dbReference>
<dbReference type="PIRSF" id="PIRSF004749">
    <property type="entry name" value="Pep_def"/>
    <property type="match status" value="1"/>
</dbReference>
<name>M4VN40_9BACT</name>
<dbReference type="InterPro" id="IPR023635">
    <property type="entry name" value="Peptide_deformylase"/>
</dbReference>
<evidence type="ECO:0000256" key="1">
    <source>
        <dbReference type="ARBA" id="ARBA00010759"/>
    </source>
</evidence>
<keyword evidence="2" id="KW-0408">Iron</keyword>
<dbReference type="Gene3D" id="3.90.45.10">
    <property type="entry name" value="Peptide deformylase"/>
    <property type="match status" value="1"/>
</dbReference>
<dbReference type="NCBIfam" id="NF001159">
    <property type="entry name" value="PRK00150.1-3"/>
    <property type="match status" value="1"/>
</dbReference>
<evidence type="ECO:0000256" key="2">
    <source>
        <dbReference type="HAMAP-Rule" id="MF_00163"/>
    </source>
</evidence>
<keyword evidence="2" id="KW-0378">Hydrolase</keyword>
<dbReference type="RefSeq" id="WP_015468969.1">
    <property type="nucleotide sequence ID" value="NC_020813.1"/>
</dbReference>
<feature type="active site" evidence="2">
    <location>
        <position position="155"/>
    </location>
</feature>
<comment type="catalytic activity">
    <reaction evidence="2">
        <text>N-terminal N-formyl-L-methionyl-[peptide] + H2O = N-terminal L-methionyl-[peptide] + formate</text>
        <dbReference type="Rhea" id="RHEA:24420"/>
        <dbReference type="Rhea" id="RHEA-COMP:10639"/>
        <dbReference type="Rhea" id="RHEA-COMP:10640"/>
        <dbReference type="ChEBI" id="CHEBI:15377"/>
        <dbReference type="ChEBI" id="CHEBI:15740"/>
        <dbReference type="ChEBI" id="CHEBI:49298"/>
        <dbReference type="ChEBI" id="CHEBI:64731"/>
        <dbReference type="EC" id="3.5.1.88"/>
    </reaction>
</comment>
<dbReference type="Pfam" id="PF01327">
    <property type="entry name" value="Pep_deformylase"/>
    <property type="match status" value="1"/>
</dbReference>
<dbReference type="STRING" id="1184267.A11Q_259"/>
<keyword evidence="4" id="KW-1185">Reference proteome</keyword>
<comment type="cofactor">
    <cofactor evidence="2">
        <name>Fe(2+)</name>
        <dbReference type="ChEBI" id="CHEBI:29033"/>
    </cofactor>
    <text evidence="2">Binds 1 Fe(2+) ion.</text>
</comment>
<comment type="function">
    <text evidence="2">Removes the formyl group from the N-terminal Met of newly synthesized proteins. Requires at least a dipeptide for an efficient rate of reaction. N-terminal L-methionine is a prerequisite for activity but the enzyme has broad specificity at other positions.</text>
</comment>
<dbReference type="KEGG" id="bex:A11Q_259"/>
<dbReference type="PANTHER" id="PTHR10458">
    <property type="entry name" value="PEPTIDE DEFORMYLASE"/>
    <property type="match status" value="1"/>
</dbReference>
<dbReference type="SUPFAM" id="SSF56420">
    <property type="entry name" value="Peptide deformylase"/>
    <property type="match status" value="1"/>
</dbReference>
<dbReference type="CDD" id="cd00487">
    <property type="entry name" value="Pep_deformylase"/>
    <property type="match status" value="1"/>
</dbReference>
<dbReference type="HOGENOM" id="CLU_061901_2_0_7"/>
<dbReference type="EC" id="3.5.1.88" evidence="2"/>
<feature type="binding site" evidence="2">
    <location>
        <position position="154"/>
    </location>
    <ligand>
        <name>Fe cation</name>
        <dbReference type="ChEBI" id="CHEBI:24875"/>
    </ligand>
</feature>
<keyword evidence="2" id="KW-0648">Protein biosynthesis</keyword>
<proteinExistence type="inferred from homology"/>
<dbReference type="Proteomes" id="UP000012040">
    <property type="component" value="Chromosome"/>
</dbReference>
<dbReference type="PATRIC" id="fig|1184267.3.peg.261"/>
<organism evidence="3 4">
    <name type="scientific">Pseudobdellovibrio exovorus JSS</name>
    <dbReference type="NCBI Taxonomy" id="1184267"/>
    <lineage>
        <taxon>Bacteria</taxon>
        <taxon>Pseudomonadati</taxon>
        <taxon>Bdellovibrionota</taxon>
        <taxon>Bdellovibrionia</taxon>
        <taxon>Bdellovibrionales</taxon>
        <taxon>Pseudobdellovibrionaceae</taxon>
        <taxon>Pseudobdellovibrio</taxon>
    </lineage>
</organism>
<comment type="similarity">
    <text evidence="1 2">Belongs to the polypeptide deformylase family.</text>
</comment>
<accession>M4VN40</accession>
<dbReference type="eggNOG" id="COG0242">
    <property type="taxonomic scope" value="Bacteria"/>
</dbReference>
<dbReference type="GO" id="GO:0046872">
    <property type="term" value="F:metal ion binding"/>
    <property type="evidence" value="ECO:0007669"/>
    <property type="project" value="UniProtKB-KW"/>
</dbReference>
<evidence type="ECO:0000313" key="4">
    <source>
        <dbReference type="Proteomes" id="UP000012040"/>
    </source>
</evidence>
<dbReference type="GO" id="GO:0042586">
    <property type="term" value="F:peptide deformylase activity"/>
    <property type="evidence" value="ECO:0007669"/>
    <property type="project" value="UniProtKB-UniRule"/>
</dbReference>
<dbReference type="InterPro" id="IPR036821">
    <property type="entry name" value="Peptide_deformylase_sf"/>
</dbReference>
<dbReference type="HAMAP" id="MF_00163">
    <property type="entry name" value="Pep_deformylase"/>
    <property type="match status" value="1"/>
</dbReference>
<dbReference type="GO" id="GO:0006412">
    <property type="term" value="P:translation"/>
    <property type="evidence" value="ECO:0007669"/>
    <property type="project" value="UniProtKB-UniRule"/>
</dbReference>
<evidence type="ECO:0000313" key="3">
    <source>
        <dbReference type="EMBL" id="AGH94479.1"/>
    </source>
</evidence>
<keyword evidence="2" id="KW-0479">Metal-binding</keyword>
<dbReference type="AlphaFoldDB" id="M4VN40"/>
<dbReference type="EMBL" id="CP003537">
    <property type="protein sequence ID" value="AGH94479.1"/>
    <property type="molecule type" value="Genomic_DNA"/>
</dbReference>
<dbReference type="PRINTS" id="PR01576">
    <property type="entry name" value="PDEFORMYLASE"/>
</dbReference>
<gene>
    <name evidence="2" type="primary">def</name>
    <name evidence="3" type="ORF">A11Q_259</name>
</gene>
<dbReference type="OrthoDB" id="9804313at2"/>
<reference evidence="3 4" key="1">
    <citation type="journal article" date="2013" name="ISME J.">
        <title>By their genes ye shall know them: genomic signatures of predatory bacteria.</title>
        <authorList>
            <person name="Pasternak Z."/>
            <person name="Pietrokovski S."/>
            <person name="Rotem O."/>
            <person name="Gophna U."/>
            <person name="Lurie-Weinberger M.N."/>
            <person name="Jurkevitch E."/>
        </authorList>
    </citation>
    <scope>NUCLEOTIDE SEQUENCE [LARGE SCALE GENOMIC DNA]</scope>
    <source>
        <strain evidence="3 4">JSS</strain>
    </source>
</reference>